<evidence type="ECO:0000313" key="2">
    <source>
        <dbReference type="EMBL" id="MBH0778801.1"/>
    </source>
</evidence>
<dbReference type="EMBL" id="JADMLG010000008">
    <property type="protein sequence ID" value="MBH0778801.1"/>
    <property type="molecule type" value="Genomic_DNA"/>
</dbReference>
<name>A0A931IE24_9NOCA</name>
<evidence type="ECO:0000256" key="1">
    <source>
        <dbReference type="SAM" id="MobiDB-lite"/>
    </source>
</evidence>
<evidence type="ECO:0000313" key="3">
    <source>
        <dbReference type="Proteomes" id="UP000655751"/>
    </source>
</evidence>
<feature type="compositionally biased region" description="Acidic residues" evidence="1">
    <location>
        <begin position="37"/>
        <end position="54"/>
    </location>
</feature>
<keyword evidence="3" id="KW-1185">Reference proteome</keyword>
<accession>A0A931IE24</accession>
<dbReference type="AlphaFoldDB" id="A0A931IE24"/>
<gene>
    <name evidence="2" type="ORF">IT779_21195</name>
</gene>
<feature type="region of interest" description="Disordered" evidence="1">
    <location>
        <begin position="33"/>
        <end position="54"/>
    </location>
</feature>
<organism evidence="2 3">
    <name type="scientific">Nocardia bovistercoris</name>
    <dbReference type="NCBI Taxonomy" id="2785916"/>
    <lineage>
        <taxon>Bacteria</taxon>
        <taxon>Bacillati</taxon>
        <taxon>Actinomycetota</taxon>
        <taxon>Actinomycetes</taxon>
        <taxon>Mycobacteriales</taxon>
        <taxon>Nocardiaceae</taxon>
        <taxon>Nocardia</taxon>
    </lineage>
</organism>
<comment type="caution">
    <text evidence="2">The sequence shown here is derived from an EMBL/GenBank/DDBJ whole genome shotgun (WGS) entry which is preliminary data.</text>
</comment>
<reference evidence="2" key="1">
    <citation type="submission" date="2020-11" db="EMBL/GenBank/DDBJ databases">
        <title>Nocardia NEAU-351.nov., a novel actinomycete isolated from the cow dung.</title>
        <authorList>
            <person name="Zhang X."/>
        </authorList>
    </citation>
    <scope>NUCLEOTIDE SEQUENCE</scope>
    <source>
        <strain evidence="2">NEAU-351</strain>
    </source>
</reference>
<dbReference type="Proteomes" id="UP000655751">
    <property type="component" value="Unassembled WGS sequence"/>
</dbReference>
<dbReference type="RefSeq" id="WP_196151097.1">
    <property type="nucleotide sequence ID" value="NZ_JADMLG010000008.1"/>
</dbReference>
<sequence length="54" mass="5986">MIRVLLRAIGLSLRIEIVRDPLAILASDWPAQTGEYVDPDAVDETDDTDPCDCQ</sequence>
<protein>
    <submittedName>
        <fullName evidence="2">Uncharacterized protein</fullName>
    </submittedName>
</protein>
<proteinExistence type="predicted"/>